<name>A0AAD7NDY2_9AGAR</name>
<gene>
    <name evidence="4" type="ORF">B0H16DRAFT_1314999</name>
</gene>
<proteinExistence type="predicted"/>
<evidence type="ECO:0000256" key="2">
    <source>
        <dbReference type="SAM" id="SignalP"/>
    </source>
</evidence>
<dbReference type="PANTHER" id="PTHR43662">
    <property type="match status" value="1"/>
</dbReference>
<keyword evidence="1" id="KW-1133">Transmembrane helix</keyword>
<reference evidence="4" key="1">
    <citation type="submission" date="2023-03" db="EMBL/GenBank/DDBJ databases">
        <title>Massive genome expansion in bonnet fungi (Mycena s.s.) driven by repeated elements and novel gene families across ecological guilds.</title>
        <authorList>
            <consortium name="Lawrence Berkeley National Laboratory"/>
            <person name="Harder C.B."/>
            <person name="Miyauchi S."/>
            <person name="Viragh M."/>
            <person name="Kuo A."/>
            <person name="Thoen E."/>
            <person name="Andreopoulos B."/>
            <person name="Lu D."/>
            <person name="Skrede I."/>
            <person name="Drula E."/>
            <person name="Henrissat B."/>
            <person name="Morin E."/>
            <person name="Kohler A."/>
            <person name="Barry K."/>
            <person name="LaButti K."/>
            <person name="Morin E."/>
            <person name="Salamov A."/>
            <person name="Lipzen A."/>
            <person name="Mereny Z."/>
            <person name="Hegedus B."/>
            <person name="Baldrian P."/>
            <person name="Stursova M."/>
            <person name="Weitz H."/>
            <person name="Taylor A."/>
            <person name="Grigoriev I.V."/>
            <person name="Nagy L.G."/>
            <person name="Martin F."/>
            <person name="Kauserud H."/>
        </authorList>
    </citation>
    <scope>NUCLEOTIDE SEQUENCE</scope>
    <source>
        <strain evidence="4">CBHHK182m</strain>
    </source>
</reference>
<dbReference type="InterPro" id="IPR018535">
    <property type="entry name" value="DUF1996"/>
</dbReference>
<dbReference type="Pfam" id="PF09362">
    <property type="entry name" value="DUF1996"/>
    <property type="match status" value="1"/>
</dbReference>
<keyword evidence="2" id="KW-0732">Signal</keyword>
<keyword evidence="1" id="KW-0472">Membrane</keyword>
<dbReference type="EMBL" id="JARKIB010000047">
    <property type="protein sequence ID" value="KAJ7756245.1"/>
    <property type="molecule type" value="Genomic_DNA"/>
</dbReference>
<dbReference type="AlphaFoldDB" id="A0AAD7NDY2"/>
<evidence type="ECO:0000313" key="5">
    <source>
        <dbReference type="Proteomes" id="UP001215598"/>
    </source>
</evidence>
<keyword evidence="5" id="KW-1185">Reference proteome</keyword>
<keyword evidence="1" id="KW-0812">Transmembrane</keyword>
<comment type="caution">
    <text evidence="4">The sequence shown here is derived from an EMBL/GenBank/DDBJ whole genome shotgun (WGS) entry which is preliminary data.</text>
</comment>
<organism evidence="4 5">
    <name type="scientific">Mycena metata</name>
    <dbReference type="NCBI Taxonomy" id="1033252"/>
    <lineage>
        <taxon>Eukaryota</taxon>
        <taxon>Fungi</taxon>
        <taxon>Dikarya</taxon>
        <taxon>Basidiomycota</taxon>
        <taxon>Agaricomycotina</taxon>
        <taxon>Agaricomycetes</taxon>
        <taxon>Agaricomycetidae</taxon>
        <taxon>Agaricales</taxon>
        <taxon>Marasmiineae</taxon>
        <taxon>Mycenaceae</taxon>
        <taxon>Mycena</taxon>
    </lineage>
</organism>
<feature type="chain" id="PRO_5042072587" description="DUF1996 domain-containing protein" evidence="2">
    <location>
        <begin position="27"/>
        <end position="432"/>
    </location>
</feature>
<feature type="transmembrane region" description="Helical" evidence="1">
    <location>
        <begin position="411"/>
        <end position="430"/>
    </location>
</feature>
<dbReference type="Proteomes" id="UP001215598">
    <property type="component" value="Unassembled WGS sequence"/>
</dbReference>
<evidence type="ECO:0000256" key="1">
    <source>
        <dbReference type="SAM" id="Phobius"/>
    </source>
</evidence>
<feature type="domain" description="DUF1996" evidence="3">
    <location>
        <begin position="42"/>
        <end position="280"/>
    </location>
</feature>
<dbReference type="PANTHER" id="PTHR43662:SF3">
    <property type="entry name" value="DOMAIN PROTEIN, PUTATIVE (AFU_ORTHOLOGUE AFUA_6G11970)-RELATED"/>
    <property type="match status" value="1"/>
</dbReference>
<sequence>MPFPGRPAGFLGTFVLPLFLASPCGAYWLMAANNILTTQRLDPIISPGSVSTHAHSVLGGSNFGLNTSTAALRKSSCTSIPIPEDKSNYWFPVGVKHFPWSNGTFTRQAHSRLVLFRSNCYLDYLFNDTPGYTTEFPDDFRMVSGDPTLRTLDPSSFAQQAITFLCLDFNGKSNRYNELPRSISCPSGIRSQINFPSCWNGKDTDSTDHKSHVAFLSTGPDNGTCTDPGSSPRFICQLVYWISQVFEDQRKDAMTPSQPFVQVESDPTGYGYHADFFNGWDSGVLQKALNGCNCNPYGDATCCVNQGIFGMNTSSVCYITNSVDEQSELSSALGTLSTLPGNNPIQAPCYQTYIDPITPPILSPVYVYNGSAGGPTGTVATPAQTAIVTQTANGSCIRKGSSMSSRRPPSLFLLGVLATSVVNIVFEGVVGR</sequence>
<feature type="signal peptide" evidence="2">
    <location>
        <begin position="1"/>
        <end position="26"/>
    </location>
</feature>
<accession>A0AAD7NDY2</accession>
<evidence type="ECO:0000313" key="4">
    <source>
        <dbReference type="EMBL" id="KAJ7756245.1"/>
    </source>
</evidence>
<evidence type="ECO:0000259" key="3">
    <source>
        <dbReference type="Pfam" id="PF09362"/>
    </source>
</evidence>
<protein>
    <recommendedName>
        <fullName evidence="3">DUF1996 domain-containing protein</fullName>
    </recommendedName>
</protein>